<dbReference type="Proteomes" id="UP001472677">
    <property type="component" value="Unassembled WGS sequence"/>
</dbReference>
<dbReference type="EMBL" id="JBBPBM010000003">
    <property type="protein sequence ID" value="KAK8593841.1"/>
    <property type="molecule type" value="Genomic_DNA"/>
</dbReference>
<evidence type="ECO:0000313" key="1">
    <source>
        <dbReference type="EMBL" id="KAK8593841.1"/>
    </source>
</evidence>
<keyword evidence="2" id="KW-1185">Reference proteome</keyword>
<accession>A0ABR2G456</accession>
<comment type="caution">
    <text evidence="1">The sequence shown here is derived from an EMBL/GenBank/DDBJ whole genome shotgun (WGS) entry which is preliminary data.</text>
</comment>
<organism evidence="1 2">
    <name type="scientific">Hibiscus sabdariffa</name>
    <name type="common">roselle</name>
    <dbReference type="NCBI Taxonomy" id="183260"/>
    <lineage>
        <taxon>Eukaryota</taxon>
        <taxon>Viridiplantae</taxon>
        <taxon>Streptophyta</taxon>
        <taxon>Embryophyta</taxon>
        <taxon>Tracheophyta</taxon>
        <taxon>Spermatophyta</taxon>
        <taxon>Magnoliopsida</taxon>
        <taxon>eudicotyledons</taxon>
        <taxon>Gunneridae</taxon>
        <taxon>Pentapetalae</taxon>
        <taxon>rosids</taxon>
        <taxon>malvids</taxon>
        <taxon>Malvales</taxon>
        <taxon>Malvaceae</taxon>
        <taxon>Malvoideae</taxon>
        <taxon>Hibiscus</taxon>
    </lineage>
</organism>
<gene>
    <name evidence="1" type="ORF">V6N12_045914</name>
</gene>
<protein>
    <submittedName>
        <fullName evidence="1">Uncharacterized protein</fullName>
    </submittedName>
</protein>
<sequence>MPTKCGCLPLQRIAFGLTNDHDSIFSIKARIYSYPFVSTDDTSSTRDMLYKGIDDYLSRKLPPTHSMTNIIVVQTFKDACAHFYALNNIVYRMAQMIMFMLALYGLHLSKQHGRMSPLTSVER</sequence>
<evidence type="ECO:0000313" key="2">
    <source>
        <dbReference type="Proteomes" id="UP001472677"/>
    </source>
</evidence>
<name>A0ABR2G456_9ROSI</name>
<proteinExistence type="predicted"/>
<reference evidence="1 2" key="1">
    <citation type="journal article" date="2024" name="G3 (Bethesda)">
        <title>Genome assembly of Hibiscus sabdariffa L. provides insights into metabolisms of medicinal natural products.</title>
        <authorList>
            <person name="Kim T."/>
        </authorList>
    </citation>
    <scope>NUCLEOTIDE SEQUENCE [LARGE SCALE GENOMIC DNA]</scope>
    <source>
        <strain evidence="1">TK-2024</strain>
        <tissue evidence="1">Old leaves</tissue>
    </source>
</reference>